<evidence type="ECO:0000313" key="1">
    <source>
        <dbReference type="EMBL" id="KAH6947785.1"/>
    </source>
</evidence>
<gene>
    <name evidence="1" type="ORF">HPB50_021425</name>
</gene>
<dbReference type="Proteomes" id="UP000821845">
    <property type="component" value="Chromosome 1"/>
</dbReference>
<evidence type="ECO:0000313" key="2">
    <source>
        <dbReference type="Proteomes" id="UP000821845"/>
    </source>
</evidence>
<protein>
    <submittedName>
        <fullName evidence="1">Uncharacterized protein</fullName>
    </submittedName>
</protein>
<comment type="caution">
    <text evidence="1">The sequence shown here is derived from an EMBL/GenBank/DDBJ whole genome shotgun (WGS) entry which is preliminary data.</text>
</comment>
<sequence>MFRRTDTLALLAAPIAAPSEHWLVLWKSQKLLSVEPLPLGAGAGGVVDVADDLAFPSLKQRWGGWALQPDEDDNRQAVVSKQDNVANNGEPFLWEDGSVVRDLVEAAEHGHHRIDWSAVPQTFRRISDQHKAGHMAPGVAIDDTVNHVHVEESTLGDKPHSTVGELEEYAEKSVSSTLYLILQAMGAASAVFHQALWGQRPGQSPREDATGPQGRRIIIGQHPRGAAATSTNNIVCLQVNEGHVALLNRACVRCNDMRKGPVTLKASYVVLRLDTSHI</sequence>
<keyword evidence="2" id="KW-1185">Reference proteome</keyword>
<dbReference type="EMBL" id="CM023481">
    <property type="protein sequence ID" value="KAH6947785.1"/>
    <property type="molecule type" value="Genomic_DNA"/>
</dbReference>
<name>A0ACB7TLK4_HYAAI</name>
<accession>A0ACB7TLK4</accession>
<organism evidence="1 2">
    <name type="scientific">Hyalomma asiaticum</name>
    <name type="common">Tick</name>
    <dbReference type="NCBI Taxonomy" id="266040"/>
    <lineage>
        <taxon>Eukaryota</taxon>
        <taxon>Metazoa</taxon>
        <taxon>Ecdysozoa</taxon>
        <taxon>Arthropoda</taxon>
        <taxon>Chelicerata</taxon>
        <taxon>Arachnida</taxon>
        <taxon>Acari</taxon>
        <taxon>Parasitiformes</taxon>
        <taxon>Ixodida</taxon>
        <taxon>Ixodoidea</taxon>
        <taxon>Ixodidae</taxon>
        <taxon>Hyalomminae</taxon>
        <taxon>Hyalomma</taxon>
    </lineage>
</organism>
<proteinExistence type="predicted"/>
<reference evidence="1" key="1">
    <citation type="submission" date="2020-05" db="EMBL/GenBank/DDBJ databases">
        <title>Large-scale comparative analyses of tick genomes elucidate their genetic diversity and vector capacities.</title>
        <authorList>
            <person name="Jia N."/>
            <person name="Wang J."/>
            <person name="Shi W."/>
            <person name="Du L."/>
            <person name="Sun Y."/>
            <person name="Zhan W."/>
            <person name="Jiang J."/>
            <person name="Wang Q."/>
            <person name="Zhang B."/>
            <person name="Ji P."/>
            <person name="Sakyi L.B."/>
            <person name="Cui X."/>
            <person name="Yuan T."/>
            <person name="Jiang B."/>
            <person name="Yang W."/>
            <person name="Lam T.T.-Y."/>
            <person name="Chang Q."/>
            <person name="Ding S."/>
            <person name="Wang X."/>
            <person name="Zhu J."/>
            <person name="Ruan X."/>
            <person name="Zhao L."/>
            <person name="Wei J."/>
            <person name="Que T."/>
            <person name="Du C."/>
            <person name="Cheng J."/>
            <person name="Dai P."/>
            <person name="Han X."/>
            <person name="Huang E."/>
            <person name="Gao Y."/>
            <person name="Liu J."/>
            <person name="Shao H."/>
            <person name="Ye R."/>
            <person name="Li L."/>
            <person name="Wei W."/>
            <person name="Wang X."/>
            <person name="Wang C."/>
            <person name="Yang T."/>
            <person name="Huo Q."/>
            <person name="Li W."/>
            <person name="Guo W."/>
            <person name="Chen H."/>
            <person name="Zhou L."/>
            <person name="Ni X."/>
            <person name="Tian J."/>
            <person name="Zhou Y."/>
            <person name="Sheng Y."/>
            <person name="Liu T."/>
            <person name="Pan Y."/>
            <person name="Xia L."/>
            <person name="Li J."/>
            <person name="Zhao F."/>
            <person name="Cao W."/>
        </authorList>
    </citation>
    <scope>NUCLEOTIDE SEQUENCE</scope>
    <source>
        <strain evidence="1">Hyas-2018</strain>
    </source>
</reference>